<dbReference type="EMBL" id="JACIJJ010000003">
    <property type="protein sequence ID" value="MBB5698892.1"/>
    <property type="molecule type" value="Genomic_DNA"/>
</dbReference>
<name>A0A7W9EI75_9SPHN</name>
<dbReference type="InterPro" id="IPR051821">
    <property type="entry name" value="Asp/Asn_beta-hydroxylase"/>
</dbReference>
<sequence length="433" mass="48286">MDGAAAAIAQQLQQARGTLSRGDVAGAVREFEAVLARSPEEPLALNALGMIALESDRAGEAESLFERAARSDANAPELWMNVATARRRLGRDDGERDALRRALDLNPHHLGASIRLAELHERRGEAPLAMLRWSQVLEVSRGITDPAPAFQRVLDHAREYVASEGGRLASSIESGIASLRDPLDRRDRRRFDACIDRMFGRRQIYQNECHGLHFPFLPADEFFDRQHFPWMPALEAQAPAIREEAAALLRDGVEGVEPYVSMERGAPQSKWSPLDRSMDWSAFHLWRFGVRDDAHCRRCPATVAALEAIVPLAQMGRRTPNVFFSILRPHTRLPAHTGVSNARAIIHLPLIVPPGCGFRVGGETREWREGEAFAFDDTIEHEAWNDSDQPRVILILDVWNPHLTEIERTLLTRYFDVADASGFDPAAVAAVAD</sequence>
<dbReference type="InterPro" id="IPR019734">
    <property type="entry name" value="TPR_rpt"/>
</dbReference>
<evidence type="ECO:0000256" key="2">
    <source>
        <dbReference type="ARBA" id="ARBA00022964"/>
    </source>
</evidence>
<dbReference type="Gene3D" id="2.60.120.330">
    <property type="entry name" value="B-lactam Antibiotic, Isopenicillin N Synthase, Chain"/>
    <property type="match status" value="1"/>
</dbReference>
<reference evidence="6 7" key="1">
    <citation type="submission" date="2020-08" db="EMBL/GenBank/DDBJ databases">
        <title>Genomic Encyclopedia of Type Strains, Phase IV (KMG-IV): sequencing the most valuable type-strain genomes for metagenomic binning, comparative biology and taxonomic classification.</title>
        <authorList>
            <person name="Goeker M."/>
        </authorList>
    </citation>
    <scope>NUCLEOTIDE SEQUENCE [LARGE SCALE GENOMIC DNA]</scope>
    <source>
        <strain evidence="6 7">DSM 27244</strain>
    </source>
</reference>
<evidence type="ECO:0000256" key="3">
    <source>
        <dbReference type="ARBA" id="ARBA00023002"/>
    </source>
</evidence>
<keyword evidence="3" id="KW-0560">Oxidoreductase</keyword>
<dbReference type="SUPFAM" id="SSF48452">
    <property type="entry name" value="TPR-like"/>
    <property type="match status" value="1"/>
</dbReference>
<protein>
    <submittedName>
        <fullName evidence="6">Aspartyl/asparaginyl beta-hydroxylase (Cupin superfamily)</fullName>
    </submittedName>
</protein>
<keyword evidence="4" id="KW-0802">TPR repeat</keyword>
<evidence type="ECO:0000256" key="1">
    <source>
        <dbReference type="ARBA" id="ARBA00007730"/>
    </source>
</evidence>
<dbReference type="RefSeq" id="WP_184028237.1">
    <property type="nucleotide sequence ID" value="NZ_JACIJJ010000003.1"/>
</dbReference>
<evidence type="ECO:0000313" key="6">
    <source>
        <dbReference type="EMBL" id="MBB5698892.1"/>
    </source>
</evidence>
<dbReference type="SUPFAM" id="SSF51197">
    <property type="entry name" value="Clavaminate synthase-like"/>
    <property type="match status" value="1"/>
</dbReference>
<keyword evidence="7" id="KW-1185">Reference proteome</keyword>
<dbReference type="Pfam" id="PF05118">
    <property type="entry name" value="Asp_Arg_Hydrox"/>
    <property type="match status" value="1"/>
</dbReference>
<comment type="similarity">
    <text evidence="1">Belongs to the aspartyl/asparaginyl beta-hydroxylase family.</text>
</comment>
<dbReference type="Gene3D" id="1.25.40.10">
    <property type="entry name" value="Tetratricopeptide repeat domain"/>
    <property type="match status" value="1"/>
</dbReference>
<dbReference type="GO" id="GO:0016020">
    <property type="term" value="C:membrane"/>
    <property type="evidence" value="ECO:0007669"/>
    <property type="project" value="TreeGrafter"/>
</dbReference>
<accession>A0A7W9EI75</accession>
<dbReference type="InterPro" id="IPR027443">
    <property type="entry name" value="IPNS-like_sf"/>
</dbReference>
<dbReference type="Pfam" id="PF13432">
    <property type="entry name" value="TPR_16"/>
    <property type="match status" value="1"/>
</dbReference>
<keyword evidence="2" id="KW-0223">Dioxygenase</keyword>
<dbReference type="Proteomes" id="UP000557739">
    <property type="component" value="Unassembled WGS sequence"/>
</dbReference>
<feature type="domain" description="Aspartyl/asparaginy/proline hydroxylase" evidence="5">
    <location>
        <begin position="235"/>
        <end position="401"/>
    </location>
</feature>
<dbReference type="PANTHER" id="PTHR46332:SF5">
    <property type="entry name" value="ASPARTATE BETA-HYDROXYLASE DOMAIN CONTAINING 2"/>
    <property type="match status" value="1"/>
</dbReference>
<dbReference type="AlphaFoldDB" id="A0A7W9EI75"/>
<dbReference type="PROSITE" id="PS50005">
    <property type="entry name" value="TPR"/>
    <property type="match status" value="1"/>
</dbReference>
<feature type="repeat" description="TPR" evidence="4">
    <location>
        <begin position="76"/>
        <end position="109"/>
    </location>
</feature>
<organism evidence="6 7">
    <name type="scientific">Sphingomonas yantingensis</name>
    <dbReference type="NCBI Taxonomy" id="1241761"/>
    <lineage>
        <taxon>Bacteria</taxon>
        <taxon>Pseudomonadati</taxon>
        <taxon>Pseudomonadota</taxon>
        <taxon>Alphaproteobacteria</taxon>
        <taxon>Sphingomonadales</taxon>
        <taxon>Sphingomonadaceae</taxon>
        <taxon>Sphingomonas</taxon>
    </lineage>
</organism>
<comment type="caution">
    <text evidence="6">The sequence shown here is derived from an EMBL/GenBank/DDBJ whole genome shotgun (WGS) entry which is preliminary data.</text>
</comment>
<dbReference type="GO" id="GO:0051213">
    <property type="term" value="F:dioxygenase activity"/>
    <property type="evidence" value="ECO:0007669"/>
    <property type="project" value="UniProtKB-KW"/>
</dbReference>
<dbReference type="PANTHER" id="PTHR46332">
    <property type="entry name" value="ASPARTATE BETA-HYDROXYLASE DOMAIN-CONTAINING PROTEIN 2"/>
    <property type="match status" value="1"/>
</dbReference>
<gene>
    <name evidence="6" type="ORF">FHR19_002247</name>
</gene>
<evidence type="ECO:0000259" key="5">
    <source>
        <dbReference type="Pfam" id="PF05118"/>
    </source>
</evidence>
<evidence type="ECO:0000313" key="7">
    <source>
        <dbReference type="Proteomes" id="UP000557739"/>
    </source>
</evidence>
<dbReference type="InterPro" id="IPR011990">
    <property type="entry name" value="TPR-like_helical_dom_sf"/>
</dbReference>
<proteinExistence type="inferred from homology"/>
<evidence type="ECO:0000256" key="4">
    <source>
        <dbReference type="PROSITE-ProRule" id="PRU00339"/>
    </source>
</evidence>
<dbReference type="InterPro" id="IPR007803">
    <property type="entry name" value="Asp/Arg/Pro-Hydrxlase"/>
</dbReference>